<comment type="caution">
    <text evidence="1">The sequence shown here is derived from an EMBL/GenBank/DDBJ whole genome shotgun (WGS) entry which is preliminary data.</text>
</comment>
<reference evidence="1 2" key="2">
    <citation type="submission" date="2020-07" db="EMBL/GenBank/DDBJ databases">
        <title>Bacterial metabolism rescues the inhibition of intestinal drug absorption by food and drug additives.</title>
        <authorList>
            <person name="Zou L."/>
            <person name="Spanogiannopoulos P."/>
            <person name="Chien H.-C."/>
            <person name="Pieper L.M."/>
            <person name="Cai W."/>
            <person name="Khuri N."/>
            <person name="Pottel J."/>
            <person name="Vora B."/>
            <person name="Ni Z."/>
            <person name="Tsakalozou E."/>
            <person name="Zhang W."/>
            <person name="Shoichet B.K."/>
            <person name="Giacomini K.M."/>
            <person name="Turnbaugh P.J."/>
        </authorList>
    </citation>
    <scope>NUCLEOTIDE SEQUENCE [LARGE SCALE GENOMIC DNA]</scope>
    <source>
        <strain evidence="1 2">F22</strain>
    </source>
</reference>
<reference evidence="1 2" key="1">
    <citation type="submission" date="2020-04" db="EMBL/GenBank/DDBJ databases">
        <authorList>
            <person name="Pieper L."/>
        </authorList>
    </citation>
    <scope>NUCLEOTIDE SEQUENCE [LARGE SCALE GENOMIC DNA]</scope>
    <source>
        <strain evidence="1 2">F22</strain>
    </source>
</reference>
<gene>
    <name evidence="1" type="ORF">HUU93_12910</name>
</gene>
<organism evidence="1 2">
    <name type="scientific">Coprococcus comes</name>
    <dbReference type="NCBI Taxonomy" id="410072"/>
    <lineage>
        <taxon>Bacteria</taxon>
        <taxon>Bacillati</taxon>
        <taxon>Bacillota</taxon>
        <taxon>Clostridia</taxon>
        <taxon>Lachnospirales</taxon>
        <taxon>Lachnospiraceae</taxon>
        <taxon>Coprococcus</taxon>
    </lineage>
</organism>
<accession>A0A849XTX0</accession>
<evidence type="ECO:0000313" key="1">
    <source>
        <dbReference type="EMBL" id="NUN87482.1"/>
    </source>
</evidence>
<dbReference type="AlphaFoldDB" id="A0A849XTX0"/>
<protein>
    <submittedName>
        <fullName evidence="1">Uncharacterized protein</fullName>
    </submittedName>
</protein>
<proteinExistence type="predicted"/>
<dbReference type="EMBL" id="JABWDC010000061">
    <property type="protein sequence ID" value="NUN87482.1"/>
    <property type="molecule type" value="Genomic_DNA"/>
</dbReference>
<sequence length="55" mass="6409">MGKEEIGKQIDSKKFSKTMRCYGDDKLGNIIKEIYYDGMREGYNLAKFRLELLNG</sequence>
<name>A0A849XTX0_9FIRM</name>
<feature type="non-terminal residue" evidence="1">
    <location>
        <position position="55"/>
    </location>
</feature>
<dbReference type="Proteomes" id="UP000554488">
    <property type="component" value="Unassembled WGS sequence"/>
</dbReference>
<evidence type="ECO:0000313" key="2">
    <source>
        <dbReference type="Proteomes" id="UP000554488"/>
    </source>
</evidence>